<reference evidence="3" key="1">
    <citation type="submission" date="2023-10" db="EMBL/GenBank/DDBJ databases">
        <authorList>
            <person name="Chen Y."/>
            <person name="Shah S."/>
            <person name="Dougan E. K."/>
            <person name="Thang M."/>
            <person name="Chan C."/>
        </authorList>
    </citation>
    <scope>NUCLEOTIDE SEQUENCE [LARGE SCALE GENOMIC DNA]</scope>
</reference>
<dbReference type="EMBL" id="CAUYUJ010018604">
    <property type="protein sequence ID" value="CAK0884905.1"/>
    <property type="molecule type" value="Genomic_DNA"/>
</dbReference>
<name>A0ABN9WET7_9DINO</name>
<dbReference type="InterPro" id="IPR013750">
    <property type="entry name" value="GHMP_kinase_C_dom"/>
</dbReference>
<dbReference type="Proteomes" id="UP001189429">
    <property type="component" value="Unassembled WGS sequence"/>
</dbReference>
<evidence type="ECO:0000313" key="3">
    <source>
        <dbReference type="EMBL" id="CAK0884905.1"/>
    </source>
</evidence>
<evidence type="ECO:0000256" key="1">
    <source>
        <dbReference type="SAM" id="MobiDB-lite"/>
    </source>
</evidence>
<feature type="region of interest" description="Disordered" evidence="1">
    <location>
        <begin position="107"/>
        <end position="127"/>
    </location>
</feature>
<feature type="compositionally biased region" description="Pro residues" evidence="1">
    <location>
        <begin position="108"/>
        <end position="127"/>
    </location>
</feature>
<feature type="domain" description="GHMP kinase C-terminal" evidence="2">
    <location>
        <begin position="12"/>
        <end position="97"/>
    </location>
</feature>
<dbReference type="Gene3D" id="3.30.70.890">
    <property type="entry name" value="GHMP kinase, C-terminal domain"/>
    <property type="match status" value="1"/>
</dbReference>
<sequence length="127" mass="13601">MSHFAELTVKARAAMEAQDHSALADLMDENFDTRRKIYGDACLGRKNLQMIDIARRCGAAAKLPGSGGAVIGLCRPQSGNSKSASEDTMERVRLALEAENYVFCPLDPVMPGPADGPEPSPRPPSSQ</sequence>
<dbReference type="InterPro" id="IPR036554">
    <property type="entry name" value="GHMP_kinase_C_sf"/>
</dbReference>
<dbReference type="InterPro" id="IPR053034">
    <property type="entry name" value="Glucuronokinase-like"/>
</dbReference>
<dbReference type="PANTHER" id="PTHR38710:SF1">
    <property type="entry name" value="WITH PUTATIVE URIDYL PYROPHOSPHORYLASE-RELATED"/>
    <property type="match status" value="1"/>
</dbReference>
<comment type="caution">
    <text evidence="3">The sequence shown here is derived from an EMBL/GenBank/DDBJ whole genome shotgun (WGS) entry which is preliminary data.</text>
</comment>
<evidence type="ECO:0000259" key="2">
    <source>
        <dbReference type="Pfam" id="PF08544"/>
    </source>
</evidence>
<evidence type="ECO:0000313" key="4">
    <source>
        <dbReference type="Proteomes" id="UP001189429"/>
    </source>
</evidence>
<organism evidence="3 4">
    <name type="scientific">Prorocentrum cordatum</name>
    <dbReference type="NCBI Taxonomy" id="2364126"/>
    <lineage>
        <taxon>Eukaryota</taxon>
        <taxon>Sar</taxon>
        <taxon>Alveolata</taxon>
        <taxon>Dinophyceae</taxon>
        <taxon>Prorocentrales</taxon>
        <taxon>Prorocentraceae</taxon>
        <taxon>Prorocentrum</taxon>
    </lineage>
</organism>
<proteinExistence type="predicted"/>
<dbReference type="PANTHER" id="PTHR38710">
    <property type="entry name" value="WITH PUTATIVE URIDYL PYROPHOSPHORYLASE-RELATED"/>
    <property type="match status" value="1"/>
</dbReference>
<keyword evidence="4" id="KW-1185">Reference proteome</keyword>
<accession>A0ABN9WET7</accession>
<dbReference type="Pfam" id="PF08544">
    <property type="entry name" value="GHMP_kinases_C"/>
    <property type="match status" value="1"/>
</dbReference>
<dbReference type="SUPFAM" id="SSF55060">
    <property type="entry name" value="GHMP Kinase, C-terminal domain"/>
    <property type="match status" value="1"/>
</dbReference>
<protein>
    <recommendedName>
        <fullName evidence="2">GHMP kinase C-terminal domain-containing protein</fullName>
    </recommendedName>
</protein>
<gene>
    <name evidence="3" type="ORF">PCOR1329_LOCUS66670</name>
</gene>